<organism evidence="1 2">
    <name type="scientific">Ignelater luminosus</name>
    <name type="common">Cucubano</name>
    <name type="synonym">Pyrophorus luminosus</name>
    <dbReference type="NCBI Taxonomy" id="2038154"/>
    <lineage>
        <taxon>Eukaryota</taxon>
        <taxon>Metazoa</taxon>
        <taxon>Ecdysozoa</taxon>
        <taxon>Arthropoda</taxon>
        <taxon>Hexapoda</taxon>
        <taxon>Insecta</taxon>
        <taxon>Pterygota</taxon>
        <taxon>Neoptera</taxon>
        <taxon>Endopterygota</taxon>
        <taxon>Coleoptera</taxon>
        <taxon>Polyphaga</taxon>
        <taxon>Elateriformia</taxon>
        <taxon>Elateroidea</taxon>
        <taxon>Elateridae</taxon>
        <taxon>Agrypninae</taxon>
        <taxon>Pyrophorini</taxon>
        <taxon>Ignelater</taxon>
    </lineage>
</organism>
<keyword evidence="2" id="KW-1185">Reference proteome</keyword>
<dbReference type="EMBL" id="VTPC01002827">
    <property type="protein sequence ID" value="KAF2899396.1"/>
    <property type="molecule type" value="Genomic_DNA"/>
</dbReference>
<dbReference type="AlphaFoldDB" id="A0A8K0D8M3"/>
<comment type="caution">
    <text evidence="1">The sequence shown here is derived from an EMBL/GenBank/DDBJ whole genome shotgun (WGS) entry which is preliminary data.</text>
</comment>
<reference evidence="1" key="1">
    <citation type="submission" date="2019-08" db="EMBL/GenBank/DDBJ databases">
        <title>The genome of the North American firefly Photinus pyralis.</title>
        <authorList>
            <consortium name="Photinus pyralis genome working group"/>
            <person name="Fallon T.R."/>
            <person name="Sander Lower S.E."/>
            <person name="Weng J.-K."/>
        </authorList>
    </citation>
    <scope>NUCLEOTIDE SEQUENCE</scope>
    <source>
        <strain evidence="1">TRF0915ILg1</strain>
        <tissue evidence="1">Whole body</tissue>
    </source>
</reference>
<accession>A0A8K0D8M3</accession>
<proteinExistence type="predicted"/>
<gene>
    <name evidence="1" type="ORF">ILUMI_06778</name>
</gene>
<evidence type="ECO:0000313" key="2">
    <source>
        <dbReference type="Proteomes" id="UP000801492"/>
    </source>
</evidence>
<sequence length="135" mass="16345">MLDGRKVAVTVRNDREKFVQDVEQEIANQAEALGKARLVELWEAFKQVLLEVAEQVCGKSRSRVREKRTKWWNNEVKREIKLKKRKFKEYLRASENEKTAVYSRYKKQRRVARDAVKRDQEQSWEEFGRKIKRKF</sequence>
<dbReference type="Proteomes" id="UP000801492">
    <property type="component" value="Unassembled WGS sequence"/>
</dbReference>
<protein>
    <submittedName>
        <fullName evidence="1">Uncharacterized protein</fullName>
    </submittedName>
</protein>
<evidence type="ECO:0000313" key="1">
    <source>
        <dbReference type="EMBL" id="KAF2899396.1"/>
    </source>
</evidence>
<name>A0A8K0D8M3_IGNLU</name>